<proteinExistence type="predicted"/>
<name>A0A9X2A789_9FLAO</name>
<dbReference type="RefSeq" id="WP_240100380.1">
    <property type="nucleotide sequence ID" value="NZ_JAJSON010000026.1"/>
</dbReference>
<dbReference type="AlphaFoldDB" id="A0A9X2A789"/>
<evidence type="ECO:0000313" key="1">
    <source>
        <dbReference type="EMBL" id="MCG9973019.1"/>
    </source>
</evidence>
<dbReference type="SUPFAM" id="SSF53335">
    <property type="entry name" value="S-adenosyl-L-methionine-dependent methyltransferases"/>
    <property type="match status" value="1"/>
</dbReference>
<gene>
    <name evidence="1" type="ORF">LU635_15315</name>
</gene>
<dbReference type="CDD" id="cd02440">
    <property type="entry name" value="AdoMet_MTases"/>
    <property type="match status" value="1"/>
</dbReference>
<accession>A0A9X2A789</accession>
<keyword evidence="2" id="KW-1185">Reference proteome</keyword>
<organism evidence="1 2">
    <name type="scientific">Christiangramia crocea</name>
    <dbReference type="NCBI Taxonomy" id="2904124"/>
    <lineage>
        <taxon>Bacteria</taxon>
        <taxon>Pseudomonadati</taxon>
        <taxon>Bacteroidota</taxon>
        <taxon>Flavobacteriia</taxon>
        <taxon>Flavobacteriales</taxon>
        <taxon>Flavobacteriaceae</taxon>
        <taxon>Christiangramia</taxon>
    </lineage>
</organism>
<dbReference type="EMBL" id="JAJSON010000026">
    <property type="protein sequence ID" value="MCG9973019.1"/>
    <property type="molecule type" value="Genomic_DNA"/>
</dbReference>
<keyword evidence="1" id="KW-0808">Transferase</keyword>
<reference evidence="1" key="1">
    <citation type="submission" date="2021-12" db="EMBL/GenBank/DDBJ databases">
        <title>Description of Gramella crocea sp. nov., a new bacterium isolated from activated sludge.</title>
        <authorList>
            <person name="Zhang X."/>
        </authorList>
    </citation>
    <scope>NUCLEOTIDE SEQUENCE</scope>
    <source>
        <strain evidence="1">YB25</strain>
    </source>
</reference>
<dbReference type="PANTHER" id="PTHR43861">
    <property type="entry name" value="TRANS-ACONITATE 2-METHYLTRANSFERASE-RELATED"/>
    <property type="match status" value="1"/>
</dbReference>
<keyword evidence="1" id="KW-0489">Methyltransferase</keyword>
<dbReference type="Proteomes" id="UP001139344">
    <property type="component" value="Unassembled WGS sequence"/>
</dbReference>
<comment type="caution">
    <text evidence="1">The sequence shown here is derived from an EMBL/GenBank/DDBJ whole genome shotgun (WGS) entry which is preliminary data.</text>
</comment>
<dbReference type="Gene3D" id="3.40.50.150">
    <property type="entry name" value="Vaccinia Virus protein VP39"/>
    <property type="match status" value="1"/>
</dbReference>
<protein>
    <submittedName>
        <fullName evidence="1">Class I SAM-dependent methyltransferase</fullName>
    </submittedName>
</protein>
<dbReference type="InterPro" id="IPR029063">
    <property type="entry name" value="SAM-dependent_MTases_sf"/>
</dbReference>
<dbReference type="GO" id="GO:0008168">
    <property type="term" value="F:methyltransferase activity"/>
    <property type="evidence" value="ECO:0007669"/>
    <property type="project" value="UniProtKB-KW"/>
</dbReference>
<sequence length="236" mass="27232">MDKFINVDFNKKNLDIYFIRTSIFRSLKKFLPQANGKMLDVGCGKMPYKKFILENSSVDEYVGLDIEGALEYEKDLKPDVTWNGEVIPAEDDSYECAMATEVLEHCPNPEQVMKEVLRVLKPGGVFFFTVPFLWNLHEVPNDEYRYTPFALERLFKKAGFENIELKATGGWHGTMAQMLGLWVRRSPMKSGKRKFLSLILKPVIRYLINLDKPEQVVFREGQMISGLYGIAKKEKS</sequence>
<dbReference type="GO" id="GO:0032259">
    <property type="term" value="P:methylation"/>
    <property type="evidence" value="ECO:0007669"/>
    <property type="project" value="UniProtKB-KW"/>
</dbReference>
<evidence type="ECO:0000313" key="2">
    <source>
        <dbReference type="Proteomes" id="UP001139344"/>
    </source>
</evidence>
<dbReference type="Pfam" id="PF13489">
    <property type="entry name" value="Methyltransf_23"/>
    <property type="match status" value="1"/>
</dbReference>